<evidence type="ECO:0000313" key="4">
    <source>
        <dbReference type="Proteomes" id="UP000051952"/>
    </source>
</evidence>
<name>A0A0S4JMG2_BODSA</name>
<feature type="region of interest" description="Disordered" evidence="2">
    <location>
        <begin position="357"/>
        <end position="615"/>
    </location>
</feature>
<feature type="compositionally biased region" description="Basic residues" evidence="2">
    <location>
        <begin position="307"/>
        <end position="323"/>
    </location>
</feature>
<feature type="compositionally biased region" description="Low complexity" evidence="2">
    <location>
        <begin position="502"/>
        <end position="518"/>
    </location>
</feature>
<accession>A0A0S4JMG2</accession>
<dbReference type="AlphaFoldDB" id="A0A0S4JMG2"/>
<organism evidence="3 4">
    <name type="scientific">Bodo saltans</name>
    <name type="common">Flagellated protozoan</name>
    <dbReference type="NCBI Taxonomy" id="75058"/>
    <lineage>
        <taxon>Eukaryota</taxon>
        <taxon>Discoba</taxon>
        <taxon>Euglenozoa</taxon>
        <taxon>Kinetoplastea</taxon>
        <taxon>Metakinetoplastina</taxon>
        <taxon>Eubodonida</taxon>
        <taxon>Bodonidae</taxon>
        <taxon>Bodo</taxon>
    </lineage>
</organism>
<proteinExistence type="predicted"/>
<gene>
    <name evidence="3" type="ORF">BSAL_30180</name>
</gene>
<feature type="coiled-coil region" evidence="1">
    <location>
        <begin position="9"/>
        <end position="103"/>
    </location>
</feature>
<dbReference type="Proteomes" id="UP000051952">
    <property type="component" value="Unassembled WGS sequence"/>
</dbReference>
<sequence>MEADKLHYNQMMEDERVQAATELRELRQELIDELAIRERRYQDERQRVSVESFERGRAQGTEDGNTEALLEADQKIQELVLQVQRNKSEVETMKIRLRQSREQADGDQRRLNAQISALHRAVDDLGAQNNTTELEMDSLKSAKSTVEEETFDRISGALRGLSQPIGKKDLLTLLHALRVHRPLDYGFETERQEEVANRAVAERQDVQQWIRSSLLGDAGSVEFPEMRTRAAPERNLPFSGEVAASSATGPVTELPPEVLNMIAQSEAQRNEEMLQYDPDVMNQRYRELLTQLNDDNPDLGLIEKKPPPKKKKNHHPHHPHHLVSPRQSATQLPYVSPHQCNNASQRLFANQRLKETARPISADTSRDPTPTSPEVPAEKVQSNQQAPQQLPSVSDSDEEEPAQAPPPPVVEKKPANSLRRAPSSGDESDVPMPKPAAKAASPVARGPSPKKGGMFGGSDSESDAAPPPKPAAKKSVARPPSDDEDDAPPPKPAPSPREKPPTKSAPAASPKKSAMFADSDSDDEPAAAKPVAPPKRAAPQQKKPSTFVDTDESDAAPAAPSPKRGKVAAAPAKKKSMFADSDSDAAPPPKKSAPKTVATKRAALPKKKGMFDDSD</sequence>
<evidence type="ECO:0000313" key="3">
    <source>
        <dbReference type="EMBL" id="CUG91096.1"/>
    </source>
</evidence>
<feature type="compositionally biased region" description="Polar residues" evidence="2">
    <location>
        <begin position="380"/>
        <end position="394"/>
    </location>
</feature>
<feature type="compositionally biased region" description="Polar residues" evidence="2">
    <location>
        <begin position="325"/>
        <end position="337"/>
    </location>
</feature>
<dbReference type="EMBL" id="CYKH01001890">
    <property type="protein sequence ID" value="CUG91096.1"/>
    <property type="molecule type" value="Genomic_DNA"/>
</dbReference>
<evidence type="ECO:0000256" key="1">
    <source>
        <dbReference type="SAM" id="Coils"/>
    </source>
</evidence>
<dbReference type="OrthoDB" id="77911at2759"/>
<keyword evidence="4" id="KW-1185">Reference proteome</keyword>
<evidence type="ECO:0000256" key="2">
    <source>
        <dbReference type="SAM" id="MobiDB-lite"/>
    </source>
</evidence>
<feature type="compositionally biased region" description="Low complexity" evidence="2">
    <location>
        <begin position="527"/>
        <end position="544"/>
    </location>
</feature>
<reference evidence="4" key="1">
    <citation type="submission" date="2015-09" db="EMBL/GenBank/DDBJ databases">
        <authorList>
            <consortium name="Pathogen Informatics"/>
        </authorList>
    </citation>
    <scope>NUCLEOTIDE SEQUENCE [LARGE SCALE GENOMIC DNA]</scope>
    <source>
        <strain evidence="4">Lake Konstanz</strain>
    </source>
</reference>
<protein>
    <submittedName>
        <fullName evidence="3">Uncharacterized protein</fullName>
    </submittedName>
</protein>
<feature type="compositionally biased region" description="Low complexity" evidence="2">
    <location>
        <begin position="435"/>
        <end position="447"/>
    </location>
</feature>
<feature type="region of interest" description="Disordered" evidence="2">
    <location>
        <begin position="291"/>
        <end position="337"/>
    </location>
</feature>
<dbReference type="VEuPathDB" id="TriTrypDB:BSAL_30180"/>
<keyword evidence="1" id="KW-0175">Coiled coil</keyword>
<dbReference type="OMA" id="QHEDEIP"/>